<evidence type="ECO:0000256" key="3">
    <source>
        <dbReference type="ARBA" id="ARBA00022692"/>
    </source>
</evidence>
<evidence type="ECO:0000256" key="6">
    <source>
        <dbReference type="SAM" id="Coils"/>
    </source>
</evidence>
<keyword evidence="5 7" id="KW-0472">Membrane</keyword>
<dbReference type="RefSeq" id="WP_214442343.1">
    <property type="nucleotide sequence ID" value="NZ_JAECZB010000105.1"/>
</dbReference>
<accession>A0A8J7HIG3</accession>
<evidence type="ECO:0000256" key="5">
    <source>
        <dbReference type="ARBA" id="ARBA00023136"/>
    </source>
</evidence>
<dbReference type="EMBL" id="JAECZB010000105">
    <property type="protein sequence ID" value="MBH8556148.1"/>
    <property type="molecule type" value="Genomic_DNA"/>
</dbReference>
<evidence type="ECO:0000256" key="1">
    <source>
        <dbReference type="ARBA" id="ARBA00004167"/>
    </source>
</evidence>
<dbReference type="InterPro" id="IPR050739">
    <property type="entry name" value="MFP"/>
</dbReference>
<dbReference type="Proteomes" id="UP000599391">
    <property type="component" value="Unassembled WGS sequence"/>
</dbReference>
<feature type="transmembrane region" description="Helical" evidence="7">
    <location>
        <begin position="40"/>
        <end position="62"/>
    </location>
</feature>
<feature type="coiled-coil region" evidence="6">
    <location>
        <begin position="317"/>
        <end position="351"/>
    </location>
</feature>
<keyword evidence="4 7" id="KW-1133">Transmembrane helix</keyword>
<evidence type="ECO:0000313" key="9">
    <source>
        <dbReference type="EMBL" id="MBH8556148.1"/>
    </source>
</evidence>
<gene>
    <name evidence="9" type="ORF">I8751_28200</name>
</gene>
<evidence type="ECO:0000259" key="8">
    <source>
        <dbReference type="Pfam" id="PF26002"/>
    </source>
</evidence>
<dbReference type="GO" id="GO:0016020">
    <property type="term" value="C:membrane"/>
    <property type="evidence" value="ECO:0007669"/>
    <property type="project" value="UniProtKB-SubCell"/>
</dbReference>
<comment type="subcellular location">
    <subcellularLocation>
        <location evidence="1">Membrane</location>
        <topology evidence="1">Single-pass membrane protein</topology>
    </subcellularLocation>
</comment>
<protein>
    <submittedName>
        <fullName evidence="9">HlyD family efflux transporter periplasmic adaptor subunit</fullName>
    </submittedName>
</protein>
<dbReference type="Gene3D" id="2.40.30.170">
    <property type="match status" value="1"/>
</dbReference>
<dbReference type="AlphaFoldDB" id="A0A8J7HIG3"/>
<dbReference type="PANTHER" id="PTHR30386">
    <property type="entry name" value="MEMBRANE FUSION SUBUNIT OF EMRAB-TOLC MULTIDRUG EFFLUX PUMP"/>
    <property type="match status" value="1"/>
</dbReference>
<evidence type="ECO:0000256" key="7">
    <source>
        <dbReference type="SAM" id="Phobius"/>
    </source>
</evidence>
<evidence type="ECO:0000313" key="10">
    <source>
        <dbReference type="Proteomes" id="UP000599391"/>
    </source>
</evidence>
<evidence type="ECO:0000256" key="4">
    <source>
        <dbReference type="ARBA" id="ARBA00022989"/>
    </source>
</evidence>
<comment type="similarity">
    <text evidence="2">Belongs to the membrane fusion protein (MFP) (TC 8.A.1) family.</text>
</comment>
<dbReference type="PANTHER" id="PTHR30386:SF26">
    <property type="entry name" value="TRANSPORT PROTEIN COMB"/>
    <property type="match status" value="1"/>
</dbReference>
<feature type="coiled-coil region" evidence="6">
    <location>
        <begin position="113"/>
        <end position="147"/>
    </location>
</feature>
<evidence type="ECO:0000256" key="2">
    <source>
        <dbReference type="ARBA" id="ARBA00009477"/>
    </source>
</evidence>
<comment type="caution">
    <text evidence="9">The sequence shown here is derived from an EMBL/GenBank/DDBJ whole genome shotgun (WGS) entry which is preliminary data.</text>
</comment>
<feature type="coiled-coil region" evidence="6">
    <location>
        <begin position="250"/>
        <end position="284"/>
    </location>
</feature>
<sequence length="510" mass="55917">MADANLSSPAISYTNAEKVTNPDSLRPATPNEFLPPISNWTTIGGIVLLSIFAASLILASVLKYKITVKVPATIRPAGELRLVQAATEGTIKSIAVQVNQPVKKGDAIALIEDNRLQTQKSQLETNIRQAKLQLSQLDAQILALDGQIAAESDRTSRVIASAKAELNRSQREVQDRRITSAAEVREAKANLRQAQKELQKTQTQLKSVIANLKSSDASLRAAKAKRDRYQPLLQTGSISQDQFQEVQLAVEQQEQLLESQKASVEEQQQAIQQQQQAVEAATARLQSTFVNLNPSDASVAISQEKIAAESATGKVSLGKLNQEREQLLQQKVEIQKQFNRDQQELQQILREIADTAIRASASGVIQELNLRNPSQVLRSGEIVAQISPNDSPLIIKALVGSQDIRKVEKGQEVQMRVSGCSYTEYGTLKGKVSAISPDAMSELGYANISENKDKNAANYDITIQPEKLVLSVGDRQCTIQSGMEGRADIISSQETVLQFLFRKARLLTNF</sequence>
<organism evidence="9 10">
    <name type="scientific">Atlanticothrix silvestris CENA357</name>
    <dbReference type="NCBI Taxonomy" id="1725252"/>
    <lineage>
        <taxon>Bacteria</taxon>
        <taxon>Bacillati</taxon>
        <taxon>Cyanobacteriota</taxon>
        <taxon>Cyanophyceae</taxon>
        <taxon>Nostocales</taxon>
        <taxon>Nodulariaceae</taxon>
        <taxon>Atlanticothrix</taxon>
        <taxon>Atlanticothrix silvestris</taxon>
    </lineage>
</organism>
<dbReference type="Pfam" id="PF26002">
    <property type="entry name" value="Beta-barrel_AprE"/>
    <property type="match status" value="1"/>
</dbReference>
<keyword evidence="6" id="KW-0175">Coiled coil</keyword>
<feature type="coiled-coil region" evidence="6">
    <location>
        <begin position="177"/>
        <end position="211"/>
    </location>
</feature>
<keyword evidence="3 7" id="KW-0812">Transmembrane</keyword>
<dbReference type="InterPro" id="IPR058982">
    <property type="entry name" value="Beta-barrel_AprE"/>
</dbReference>
<dbReference type="Gene3D" id="1.10.287.470">
    <property type="entry name" value="Helix hairpin bin"/>
    <property type="match status" value="1"/>
</dbReference>
<reference evidence="9 10" key="1">
    <citation type="journal article" date="2021" name="Int. J. Syst. Evol. Microbiol.">
        <title>Amazonocrinis nigriterrae gen. nov., sp. nov., Atlanticothrix silvestris gen. nov., sp. nov. and Dendronalium phyllosphericum gen. nov., sp. nov., nostocacean cyanobacteria from Brazilian environments.</title>
        <authorList>
            <person name="Alvarenga D.O."/>
            <person name="Andreote A.P.D."/>
            <person name="Branco L.H.Z."/>
            <person name="Delbaje E."/>
            <person name="Cruz R.B."/>
            <person name="Varani A.M."/>
            <person name="Fiore M.F."/>
        </authorList>
    </citation>
    <scope>NUCLEOTIDE SEQUENCE [LARGE SCALE GENOMIC DNA]</scope>
    <source>
        <strain evidence="9 10">CENA357</strain>
    </source>
</reference>
<name>A0A8J7HIG3_9CYAN</name>
<proteinExistence type="inferred from homology"/>
<keyword evidence="10" id="KW-1185">Reference proteome</keyword>
<feature type="domain" description="AprE-like beta-barrel" evidence="8">
    <location>
        <begin position="393"/>
        <end position="490"/>
    </location>
</feature>